<dbReference type="AlphaFoldDB" id="A0A382H2T8"/>
<proteinExistence type="predicted"/>
<reference evidence="1" key="1">
    <citation type="submission" date="2018-05" db="EMBL/GenBank/DDBJ databases">
        <authorList>
            <person name="Lanie J.A."/>
            <person name="Ng W.-L."/>
            <person name="Kazmierczak K.M."/>
            <person name="Andrzejewski T.M."/>
            <person name="Davidsen T.M."/>
            <person name="Wayne K.J."/>
            <person name="Tettelin H."/>
            <person name="Glass J.I."/>
            <person name="Rusch D."/>
            <person name="Podicherti R."/>
            <person name="Tsui H.-C.T."/>
            <person name="Winkler M.E."/>
        </authorList>
    </citation>
    <scope>NUCLEOTIDE SEQUENCE</scope>
</reference>
<organism evidence="1">
    <name type="scientific">marine metagenome</name>
    <dbReference type="NCBI Taxonomy" id="408172"/>
    <lineage>
        <taxon>unclassified sequences</taxon>
        <taxon>metagenomes</taxon>
        <taxon>ecological metagenomes</taxon>
    </lineage>
</organism>
<dbReference type="Gene3D" id="1.25.40.10">
    <property type="entry name" value="Tetratricopeptide repeat domain"/>
    <property type="match status" value="1"/>
</dbReference>
<name>A0A382H2T8_9ZZZZ</name>
<gene>
    <name evidence="1" type="ORF">METZ01_LOCUS234490</name>
</gene>
<dbReference type="InterPro" id="IPR011990">
    <property type="entry name" value="TPR-like_helical_dom_sf"/>
</dbReference>
<protein>
    <submittedName>
        <fullName evidence="1">Uncharacterized protein</fullName>
    </submittedName>
</protein>
<accession>A0A382H2T8</accession>
<sequence length="293" mass="33478">ESVTRTLVEEERYLELSDRIMRNINLSTKLSKGRPFLFNEILHHTEFAAERATQKELTVALKPVFKRLLEIEPDLYRTRVWLAEATRGSNYQEAISNLDKAIELSEVDEQAYRVAIKIAKNNKDQQLAQLYCNKYAKAQSGGLSPELFYAGYPGAGLRELSVTFDENEKQVYSNSGLKLGEYRNYEFIPKKPFDFEELKLFLNVVPGTEIKIDNISFFTENGQRVIEAQNFMTTTKSAYDISNNLNSDLVLVSMGSNTEVINMRSVKIIEGIKKITIKMMFSRLPIAGRSVCQ</sequence>
<dbReference type="EMBL" id="UINC01058873">
    <property type="protein sequence ID" value="SVB81636.1"/>
    <property type="molecule type" value="Genomic_DNA"/>
</dbReference>
<evidence type="ECO:0000313" key="1">
    <source>
        <dbReference type="EMBL" id="SVB81636.1"/>
    </source>
</evidence>
<feature type="non-terminal residue" evidence="1">
    <location>
        <position position="1"/>
    </location>
</feature>